<accession>A0A395S6F2</accession>
<feature type="compositionally biased region" description="Polar residues" evidence="1">
    <location>
        <begin position="375"/>
        <end position="394"/>
    </location>
</feature>
<organism evidence="2 3">
    <name type="scientific">Fusarium sporotrichioides</name>
    <dbReference type="NCBI Taxonomy" id="5514"/>
    <lineage>
        <taxon>Eukaryota</taxon>
        <taxon>Fungi</taxon>
        <taxon>Dikarya</taxon>
        <taxon>Ascomycota</taxon>
        <taxon>Pezizomycotina</taxon>
        <taxon>Sordariomycetes</taxon>
        <taxon>Hypocreomycetidae</taxon>
        <taxon>Hypocreales</taxon>
        <taxon>Nectriaceae</taxon>
        <taxon>Fusarium</taxon>
    </lineage>
</organism>
<feature type="compositionally biased region" description="Low complexity" evidence="1">
    <location>
        <begin position="71"/>
        <end position="88"/>
    </location>
</feature>
<comment type="caution">
    <text evidence="2">The sequence shown here is derived from an EMBL/GenBank/DDBJ whole genome shotgun (WGS) entry which is preliminary data.</text>
</comment>
<feature type="compositionally biased region" description="Low complexity" evidence="1">
    <location>
        <begin position="559"/>
        <end position="579"/>
    </location>
</feature>
<proteinExistence type="predicted"/>
<feature type="compositionally biased region" description="Low complexity" evidence="1">
    <location>
        <begin position="410"/>
        <end position="422"/>
    </location>
</feature>
<feature type="compositionally biased region" description="Low complexity" evidence="1">
    <location>
        <begin position="472"/>
        <end position="491"/>
    </location>
</feature>
<dbReference type="Proteomes" id="UP000266152">
    <property type="component" value="Unassembled WGS sequence"/>
</dbReference>
<feature type="compositionally biased region" description="Polar residues" evidence="1">
    <location>
        <begin position="678"/>
        <end position="695"/>
    </location>
</feature>
<feature type="compositionally biased region" description="Polar residues" evidence="1">
    <location>
        <begin position="726"/>
        <end position="737"/>
    </location>
</feature>
<feature type="region of interest" description="Disordered" evidence="1">
    <location>
        <begin position="373"/>
        <end position="491"/>
    </location>
</feature>
<keyword evidence="3" id="KW-1185">Reference proteome</keyword>
<dbReference type="EMBL" id="PXOF01000079">
    <property type="protein sequence ID" value="RGP67692.1"/>
    <property type="molecule type" value="Genomic_DNA"/>
</dbReference>
<evidence type="ECO:0000313" key="3">
    <source>
        <dbReference type="Proteomes" id="UP000266152"/>
    </source>
</evidence>
<feature type="region of interest" description="Disordered" evidence="1">
    <location>
        <begin position="203"/>
        <end position="356"/>
    </location>
</feature>
<feature type="compositionally biased region" description="Low complexity" evidence="1">
    <location>
        <begin position="19"/>
        <end position="30"/>
    </location>
</feature>
<feature type="compositionally biased region" description="Polar residues" evidence="1">
    <location>
        <begin position="94"/>
        <end position="116"/>
    </location>
</feature>
<feature type="region of interest" description="Disordered" evidence="1">
    <location>
        <begin position="144"/>
        <end position="166"/>
    </location>
</feature>
<feature type="region of interest" description="Disordered" evidence="1">
    <location>
        <begin position="535"/>
        <end position="621"/>
    </location>
</feature>
<feature type="compositionally biased region" description="Low complexity" evidence="1">
    <location>
        <begin position="203"/>
        <end position="218"/>
    </location>
</feature>
<feature type="region of interest" description="Disordered" evidence="1">
    <location>
        <begin position="661"/>
        <end position="699"/>
    </location>
</feature>
<feature type="compositionally biased region" description="Polar residues" evidence="1">
    <location>
        <begin position="35"/>
        <end position="70"/>
    </location>
</feature>
<feature type="region of interest" description="Disordered" evidence="1">
    <location>
        <begin position="726"/>
        <end position="746"/>
    </location>
</feature>
<protein>
    <submittedName>
        <fullName evidence="2">Integral membrane</fullName>
    </submittedName>
</protein>
<feature type="region of interest" description="Disordered" evidence="1">
    <location>
        <begin position="631"/>
        <end position="650"/>
    </location>
</feature>
<feature type="compositionally biased region" description="Polar residues" evidence="1">
    <location>
        <begin position="227"/>
        <end position="267"/>
    </location>
</feature>
<sequence>MVASAPFYNNYQSPPPGHQPGQIPHAQHAQYPQAPGQTPQAHQAHQSPQFQHYVANQQPNYQSPPGQPVNQIPQSPQAYASQSPQGQYPVQHQIPGQQHHYQSSAHGPQFHQSPQVQHPGLPQQHTFNQQPTLQTVPYGVAAPPTATQHQQQYQQQTAQFSAPPLASTSASAQGQLQATAQSLLKSGKGFLGNIASNIKSKYPATSNATAPSSTTSYTGEAPKPTYTPAQHPTQTPLSPTNSFPQGYGQSQQTIPQHASPTPQQSIPPSAPGYPPVSHQGSSPQRQGIPGQLSQQGYHAPQQLHHQIQAPANGVAGAQSATSQPPVHSLGAAALPYPQPSPHHQQSDPYAPTAPTQATQPVAQVAPYGVLPAYGQSPSQVIPQQQNDHSPSSHGKTPPSWPHQTGHVTYSPAGGTPSSGSAGQATVQVGAPSYGSIGVRPQPPYHHNGPIPHASPSSAQAILPMPQPEVTTSQAHSPSQIASPPPQQQYQNTISPAYHQPHLQQQAPLAQQHGQLTASEIKPPFQVAPYLSDQTSSANYAQGNHSSPPSQYHSDGTPIAQAQQSAPSQQAHYQSPSQAHPQSTTYAPGAGQQAVTPDQSHAPLPSSPLQNLNRPSGILPSAPEAGIQHQAYSAPAVQQAPQPNYGQPLNHAPTIVAHNQYHQQPAPQAPAPAPAAEGQSFQPYQPAQQSENSYQSVPAAGQRADNVYRQDPLASLSAQMNNLNVQNNEQRQPTSSTAAVHEQDGARGPPTCLATGMASDTLPYCPENRVVAYALDWYRLTAVTQYLVCTRCYEDNVTGTQLAINFERYHSPEGTESKCGFWSPRAREVLWPQALQSNDIGPLRAFAEKTLTLPSCKGRVWSTAADGVKWWGMVNNEVDGFISCEACYEDRIVGTAFEARFSPYRQQGPDENWMCDLCIPYIATVVVKMSKTNNWSGFTEAVKSRIHLPVCEGRDEESNNGHWILPRRRIDNMRICEACYLDKLALTRFGNEFERHQRAEGFDAFLESLGQKWKCSLTDTAVNMSIALEAALYRRDFNVFWNAASAICSLVPCTANGIIGGNWWTVTGGCPDFDVCEACYKGALETSDLGRFFEPAKRDPTATIICNFCPGSPRWGTFITKFAEALDKGIFSYYSDYVRKWAGVQTCPGIKNRDKSKWWGYPEALACEDCWLSFVADTSLGDTVPVKGVYDERTLICQLWSPRMRNMWLSACAAGPPGSPESQKALDEFRAFGTKRVQVYNATVPHIEMIQSMMMMKRMQAMQQGQLSLMYQGMNGMSSIMGTTDGYLHGNSSIGYYETENGVTAANMMNNMHAGMADSNKMSDWMQMAQLQATWMEVE</sequence>
<dbReference type="STRING" id="5514.A0A395S6F2"/>
<feature type="compositionally biased region" description="Polar residues" evidence="1">
    <location>
        <begin position="278"/>
        <end position="296"/>
    </location>
</feature>
<evidence type="ECO:0000256" key="1">
    <source>
        <dbReference type="SAM" id="MobiDB-lite"/>
    </source>
</evidence>
<gene>
    <name evidence="2" type="ORF">FSPOR_5882</name>
</gene>
<evidence type="ECO:0000313" key="2">
    <source>
        <dbReference type="EMBL" id="RGP67692.1"/>
    </source>
</evidence>
<feature type="region of interest" description="Disordered" evidence="1">
    <location>
        <begin position="1"/>
        <end position="127"/>
    </location>
</feature>
<feature type="compositionally biased region" description="Polar residues" evidence="1">
    <location>
        <begin position="535"/>
        <end position="553"/>
    </location>
</feature>
<reference evidence="2 3" key="1">
    <citation type="journal article" date="2018" name="PLoS Pathog.">
        <title>Evolution of structural diversity of trichothecenes, a family of toxins produced by plant pathogenic and entomopathogenic fungi.</title>
        <authorList>
            <person name="Proctor R.H."/>
            <person name="McCormick S.P."/>
            <person name="Kim H.S."/>
            <person name="Cardoza R.E."/>
            <person name="Stanley A.M."/>
            <person name="Lindo L."/>
            <person name="Kelly A."/>
            <person name="Brown D.W."/>
            <person name="Lee T."/>
            <person name="Vaughan M.M."/>
            <person name="Alexander N.J."/>
            <person name="Busman M."/>
            <person name="Gutierrez S."/>
        </authorList>
    </citation>
    <scope>NUCLEOTIDE SEQUENCE [LARGE SCALE GENOMIC DNA]</scope>
    <source>
        <strain evidence="2 3">NRRL 3299</strain>
    </source>
</reference>
<name>A0A395S6F2_FUSSP</name>